<feature type="region of interest" description="Disordered" evidence="4">
    <location>
        <begin position="1112"/>
        <end position="1136"/>
    </location>
</feature>
<feature type="non-terminal residue" evidence="8">
    <location>
        <position position="1"/>
    </location>
</feature>
<proteinExistence type="inferred from homology"/>
<dbReference type="GO" id="GO:0045053">
    <property type="term" value="P:protein retention in Golgi apparatus"/>
    <property type="evidence" value="ECO:0007669"/>
    <property type="project" value="TreeGrafter"/>
</dbReference>
<evidence type="ECO:0000256" key="1">
    <source>
        <dbReference type="ARBA" id="ARBA00006545"/>
    </source>
</evidence>
<dbReference type="Proteomes" id="UP000309340">
    <property type="component" value="Unassembled WGS sequence"/>
</dbReference>
<evidence type="ECO:0000256" key="3">
    <source>
        <dbReference type="ARBA" id="ARBA00023055"/>
    </source>
</evidence>
<dbReference type="GO" id="GO:0006869">
    <property type="term" value="P:lipid transport"/>
    <property type="evidence" value="ECO:0007669"/>
    <property type="project" value="UniProtKB-KW"/>
</dbReference>
<protein>
    <recommendedName>
        <fullName evidence="10">Vacuolar protein sorting-associated protein</fullName>
    </recommendedName>
</protein>
<evidence type="ECO:0000259" key="6">
    <source>
        <dbReference type="Pfam" id="PF25033"/>
    </source>
</evidence>
<feature type="region of interest" description="Disordered" evidence="4">
    <location>
        <begin position="1463"/>
        <end position="1518"/>
    </location>
</feature>
<evidence type="ECO:0000256" key="4">
    <source>
        <dbReference type="SAM" id="MobiDB-lite"/>
    </source>
</evidence>
<dbReference type="PANTHER" id="PTHR16166">
    <property type="entry name" value="VACUOLAR PROTEIN SORTING-ASSOCIATED PROTEIN VPS13"/>
    <property type="match status" value="1"/>
</dbReference>
<dbReference type="Pfam" id="PF12624">
    <property type="entry name" value="VPS13_N"/>
    <property type="match status" value="1"/>
</dbReference>
<feature type="compositionally biased region" description="Basic and acidic residues" evidence="4">
    <location>
        <begin position="239"/>
        <end position="265"/>
    </location>
</feature>
<reference evidence="8 9" key="1">
    <citation type="submission" date="2017-03" db="EMBL/GenBank/DDBJ databases">
        <title>Genomes of endolithic fungi from Antarctica.</title>
        <authorList>
            <person name="Coleine C."/>
            <person name="Masonjones S."/>
            <person name="Stajich J.E."/>
        </authorList>
    </citation>
    <scope>NUCLEOTIDE SEQUENCE [LARGE SCALE GENOMIC DNA]</scope>
    <source>
        <strain evidence="8 9">CCFEE 5184</strain>
    </source>
</reference>
<evidence type="ECO:0000259" key="7">
    <source>
        <dbReference type="Pfam" id="PF25036"/>
    </source>
</evidence>
<dbReference type="GO" id="GO:0045324">
    <property type="term" value="P:late endosome to vacuole transport"/>
    <property type="evidence" value="ECO:0007669"/>
    <property type="project" value="TreeGrafter"/>
</dbReference>
<dbReference type="Pfam" id="PF25036">
    <property type="entry name" value="VPS13_VAB"/>
    <property type="match status" value="1"/>
</dbReference>
<feature type="compositionally biased region" description="Acidic residues" evidence="4">
    <location>
        <begin position="266"/>
        <end position="275"/>
    </location>
</feature>
<feature type="non-terminal residue" evidence="8">
    <location>
        <position position="2104"/>
    </location>
</feature>
<evidence type="ECO:0000313" key="9">
    <source>
        <dbReference type="Proteomes" id="UP000309340"/>
    </source>
</evidence>
<dbReference type="InterPro" id="IPR026847">
    <property type="entry name" value="VPS13"/>
</dbReference>
<sequence>EYRKWQPEKRPKEDPKAWLQFAGKAVLDGIHDKNKRWSWAYFAERRDDRKRYITLFKKKKREEKLTPDEEKELDALEHKSTYEDLRFWRSLARNELRKENIGVKKEQPKSTWSSYIWGGAKKPEETHDDSQMNEQQRKELYQAIDFDEKKSLTEAVDMPKEAVKMQVDMSLKSGGVTLRRDPHGKKTDILRLLFDDFSTEFTQRTDSTLMNLSLGGMRLYDGSTEGNMYEEMLRVKDAPPVPDSERITELGDDEKEKFKDAKADAAGDEEDEDEPDPFFTMAFEQNPLDGHADSAVNLKLKAMEIVYNPNFVVQVTKFFKPPAQHNESIGALMEAAGSTVEGLRQQTRAGLEYALQEHKTIDLQLDLQAPLIIVPDSVTKKSTICLILDAGHVSVRSDLIDKRHIEEIQNKQKQQYTEADYHQLESLMYDKFQLKLESTQVLIGTTVDETKKQLDEKAASKDFHVVERINVDFTIQSCIIPNSPDLTKVKIVGHLPVLHAILSDAKYKSLMKVLDFAIPKFNDEEKKEVGRPSTSDADKARRRKSTLMPDDAGRPRSKSFQVSKEELVVDEEPGEEEAKRHREAKAVPPATQPKDEKKKDVNPAQRNFELKFTVDKLQGSLYKSDPEGKTEDQLLVDLIAETFYLEFYQRAFDMVADVRLRSFTVEDHVEESPEPEFRNLISSEDVNAKEQQDLLTLHFQMVNKEHPEFATKYEGIKTNLDVALSTINLMVTRKTLLTLLDFVLATFASPDQGKKEEGQPPIEAPEESEEKLAEPVQQDKIRIKAELRRIAVILNNDGIRLATLSLTSAQVNVFLTGKTMQVGARLGNLGLVDDINQGVSEASALRQLISIQGDELADFKYETHDAAAKDYPGYDTTLFLRAGSLKLNFVTEPFRKIMEFGVKFGKMQAIFNAARQAAADQASKVQQSASKMHFDVVIKTPIVAFPRMVITENPQRDVMTAYLGEIYAGNTFVPLEEEEEEGGGKEGSPPRTAMKLSAGIRNVRLVSTFHYSGEKSEELEMLDQVGVDFNITQIEHVPGSGGKQERPDMEIEGSMSNINLRITEQQMQFAMELARNVPRAFALESEEVMEEEVERDLPDEVLEPAKAVDAQEEVEGEEVEGQVEKPSHQGPELGHEEGTWTKLDLVFKVGAIGLELVASGSLEEPIGDLEAASLSKFSLNETSVKLKMLSDGGLESELLVQSFTITDTRTREKNKFRKIMSLINTEVKQQFMASVSISGGEEKNLIALLTVDSPRVILALDYLFAVLQFVNKGMEQSEALVVEEETEAEEEGDAASVDTQELVERRNRAAGDKEKEGEELAKPGMSISYRVEVVDAQVVLLANPTISNSEAIVLGTKQVLVSQQHAMTLQVEKVGMFLCRMDQFDSSQLRILDDFSIQTSLDMRSQAKDSSLTSIHVDIEPLVLRLSLRDILLAMQIFQRASSMQSAGGEKKLADEGPKKLDQIKADAGKPTKNVAAGAKSTGKKGAAASTAPQAKTISTHKSVSKQQQEDSAPQGSAVLKREEMKIQTGGIRVVLIGDLHELPILDWSVAKFGVDVRDWTGSLTADTSLDTYFNVYNFAKSAWEPLIEPWTLGFHMAKEGDKMGVEVFSRKMLELTVTSATIALASKSAQFLSSDEDVLSKPRGNDAPYRIRNFTGFEVDVWSGAESTGDEGEAAKLADGEERAWRFEDPSTTRETLSPEGQNGVIGVRLQGSGFDSIDRIPVNREGEDLYNLKPRKDKVQHRMLVEVKLGTDNVKYITLRSPLLVENHTQIPLEIGVYSPEEGHLLKIEKIAPGEARPSPVGAAFMHSLVVRPGEGFGYTWSNERLFWKDLLKRPIRTLSCAGEQDQGSPLFYFQMQATFDKNNPLTSVYPYMRIRLSAPVEVQNLLPYDFKYRIYDKNTKKDWTNFLRKGGVSPVHVVELSHLLLMSVDMQDTPFRASEFAIINSSNDGDFRREKTLLVKDEKNLELRLKVHYYNVPDSGGAFKITIYAPYVILNRSGLSLDMRSKAYFGASKASAGAAQSFTDTEEDARKATPFMFSFPTDDRANRALIKLGDSAWSQPVSFDAIGANVDVRLAAASGRAEMHAGLNVMEGEGKYKLTKV</sequence>
<dbReference type="InterPro" id="IPR009543">
    <property type="entry name" value="VPS13_VAB"/>
</dbReference>
<evidence type="ECO:0000256" key="2">
    <source>
        <dbReference type="ARBA" id="ARBA00022448"/>
    </source>
</evidence>
<keyword evidence="2" id="KW-0813">Transport</keyword>
<comment type="caution">
    <text evidence="8">The sequence shown here is derived from an EMBL/GenBank/DDBJ whole genome shotgun (WGS) entry which is preliminary data.</text>
</comment>
<dbReference type="PANTHER" id="PTHR16166:SF93">
    <property type="entry name" value="INTERMEMBRANE LIPID TRANSFER PROTEIN VPS13"/>
    <property type="match status" value="1"/>
</dbReference>
<feature type="region of interest" description="Disordered" evidence="4">
    <location>
        <begin position="524"/>
        <end position="605"/>
    </location>
</feature>
<feature type="domain" description="VPS13-like middle region" evidence="6">
    <location>
        <begin position="799"/>
        <end position="1622"/>
    </location>
</feature>
<dbReference type="EMBL" id="NAJQ01001407">
    <property type="protein sequence ID" value="TKA59670.1"/>
    <property type="molecule type" value="Genomic_DNA"/>
</dbReference>
<dbReference type="GO" id="GO:0007005">
    <property type="term" value="P:mitochondrion organization"/>
    <property type="evidence" value="ECO:0007669"/>
    <property type="project" value="TreeGrafter"/>
</dbReference>
<keyword evidence="9" id="KW-1185">Reference proteome</keyword>
<feature type="region of interest" description="Disordered" evidence="4">
    <location>
        <begin position="751"/>
        <end position="775"/>
    </location>
</feature>
<dbReference type="STRING" id="329884.A0A4U0WAM0"/>
<feature type="compositionally biased region" description="Polar residues" evidence="4">
    <location>
        <begin position="1493"/>
        <end position="1515"/>
    </location>
</feature>
<dbReference type="Pfam" id="PF25033">
    <property type="entry name" value="VPS13_M"/>
    <property type="match status" value="1"/>
</dbReference>
<feature type="compositionally biased region" description="Acidic residues" evidence="4">
    <location>
        <begin position="1112"/>
        <end position="1121"/>
    </location>
</feature>
<gene>
    <name evidence="8" type="ORF">B0A55_13820</name>
</gene>
<evidence type="ECO:0000313" key="8">
    <source>
        <dbReference type="EMBL" id="TKA59670.1"/>
    </source>
</evidence>
<comment type="similarity">
    <text evidence="1">Belongs to the VPS13 family.</text>
</comment>
<accession>A0A4U0WAM0</accession>
<feature type="region of interest" description="Disordered" evidence="4">
    <location>
        <begin position="239"/>
        <end position="275"/>
    </location>
</feature>
<feature type="compositionally biased region" description="Low complexity" evidence="4">
    <location>
        <begin position="1476"/>
        <end position="1492"/>
    </location>
</feature>
<dbReference type="GO" id="GO:0006623">
    <property type="term" value="P:protein targeting to vacuole"/>
    <property type="evidence" value="ECO:0007669"/>
    <property type="project" value="TreeGrafter"/>
</dbReference>
<name>A0A4U0WAM0_9PEZI</name>
<feature type="compositionally biased region" description="Basic and acidic residues" evidence="4">
    <location>
        <begin position="1122"/>
        <end position="1136"/>
    </location>
</feature>
<dbReference type="InterPro" id="IPR026854">
    <property type="entry name" value="VPS13_N"/>
</dbReference>
<feature type="domain" description="Chorein N-terminal" evidence="5">
    <location>
        <begin position="1"/>
        <end position="618"/>
    </location>
</feature>
<evidence type="ECO:0008006" key="10">
    <source>
        <dbReference type="Google" id="ProtNLM"/>
    </source>
</evidence>
<dbReference type="OrthoDB" id="428159at2759"/>
<evidence type="ECO:0000259" key="5">
    <source>
        <dbReference type="Pfam" id="PF12624"/>
    </source>
</evidence>
<keyword evidence="3" id="KW-0445">Lipid transport</keyword>
<dbReference type="InterPro" id="IPR056747">
    <property type="entry name" value="VPS13-like_M"/>
</dbReference>
<feature type="domain" description="Vacuolar protein sorting-associated protein 13 VPS13 adaptor binding" evidence="7">
    <location>
        <begin position="1692"/>
        <end position="2104"/>
    </location>
</feature>
<organism evidence="8 9">
    <name type="scientific">Friedmanniomyces simplex</name>
    <dbReference type="NCBI Taxonomy" id="329884"/>
    <lineage>
        <taxon>Eukaryota</taxon>
        <taxon>Fungi</taxon>
        <taxon>Dikarya</taxon>
        <taxon>Ascomycota</taxon>
        <taxon>Pezizomycotina</taxon>
        <taxon>Dothideomycetes</taxon>
        <taxon>Dothideomycetidae</taxon>
        <taxon>Mycosphaerellales</taxon>
        <taxon>Teratosphaeriaceae</taxon>
        <taxon>Friedmanniomyces</taxon>
    </lineage>
</organism>